<dbReference type="AlphaFoldDB" id="A0A2P5Y280"/>
<dbReference type="InterPro" id="IPR017451">
    <property type="entry name" value="F-box-assoc_interact_dom"/>
</dbReference>
<dbReference type="InterPro" id="IPR013187">
    <property type="entry name" value="F-box-assoc_dom_typ3"/>
</dbReference>
<accession>A0A2P5Y280</accession>
<evidence type="ECO:0000313" key="3">
    <source>
        <dbReference type="Proteomes" id="UP000239757"/>
    </source>
</evidence>
<proteinExistence type="predicted"/>
<dbReference type="EMBL" id="KZ663837">
    <property type="protein sequence ID" value="PPS09636.1"/>
    <property type="molecule type" value="Genomic_DNA"/>
</dbReference>
<dbReference type="Proteomes" id="UP000239757">
    <property type="component" value="Unassembled WGS sequence"/>
</dbReference>
<organism evidence="2 3">
    <name type="scientific">Gossypium barbadense</name>
    <name type="common">Sea Island cotton</name>
    <name type="synonym">Hibiscus barbadensis</name>
    <dbReference type="NCBI Taxonomy" id="3634"/>
    <lineage>
        <taxon>Eukaryota</taxon>
        <taxon>Viridiplantae</taxon>
        <taxon>Streptophyta</taxon>
        <taxon>Embryophyta</taxon>
        <taxon>Tracheophyta</taxon>
        <taxon>Spermatophyta</taxon>
        <taxon>Magnoliopsida</taxon>
        <taxon>eudicotyledons</taxon>
        <taxon>Gunneridae</taxon>
        <taxon>Pentapetalae</taxon>
        <taxon>rosids</taxon>
        <taxon>malvids</taxon>
        <taxon>Malvales</taxon>
        <taxon>Malvaceae</taxon>
        <taxon>Malvoideae</taxon>
        <taxon>Gossypium</taxon>
    </lineage>
</organism>
<dbReference type="InterPro" id="IPR050796">
    <property type="entry name" value="SCF_F-box_component"/>
</dbReference>
<evidence type="ECO:0000313" key="2">
    <source>
        <dbReference type="EMBL" id="PPS09636.1"/>
    </source>
</evidence>
<sequence length="444" mass="51560">MPNKRRRLWVHGTNKMTSKDEAVRDGRWANMLVFAATNGSSTDVLNIQLCLNFRRIGLVMVIAETAPCSQLWWRCRVCKRWNALISSPYFAPAHLQQASPSTFFVFHRLNRDRLNHNETEKLDFFFTHDDDGKASVYMKRVINRSLVQRWEHQMRDQDVRPIACCNGLILFKSPEVSSKFYIGNPVTGELRTMKHRLLHYYTTDSTSNPFQYAILTLGSTKWRGLRTLPYCPRYGSSPVILNNNTLYWMTAEIPNSTCENSIVMFSMDSEEFHTMSHPSYKCKTSHCHQRLNLLEMEGQLTCWRLLGQMVNVWVYIGGHWTWIYHLDFNRCFKNYNYISRLAHGQDNCKVQLVSIQNKELLLVWPGLGVFHYNVLTNAVTKIELEGNKAFHCIQGHLLLTRYTKSVTSLNNFYPIPASPKSMPDRCILKNIGSTISKLRNKLAI</sequence>
<dbReference type="OrthoDB" id="1002438at2759"/>
<gene>
    <name evidence="2" type="ORF">GOBAR_AA11004</name>
</gene>
<reference evidence="2 3" key="1">
    <citation type="submission" date="2015-01" db="EMBL/GenBank/DDBJ databases">
        <title>Genome of allotetraploid Gossypium barbadense reveals genomic plasticity and fiber elongation in cotton evolution.</title>
        <authorList>
            <person name="Chen X."/>
            <person name="Liu X."/>
            <person name="Zhao B."/>
            <person name="Zheng H."/>
            <person name="Hu Y."/>
            <person name="Lu G."/>
            <person name="Yang C."/>
            <person name="Chen J."/>
            <person name="Shan C."/>
            <person name="Zhang L."/>
            <person name="Zhou Y."/>
            <person name="Wang L."/>
            <person name="Guo W."/>
            <person name="Bai Y."/>
            <person name="Ruan J."/>
            <person name="Shangguan X."/>
            <person name="Mao Y."/>
            <person name="Jiang J."/>
            <person name="Zhu Y."/>
            <person name="Lei J."/>
            <person name="Kang H."/>
            <person name="Chen S."/>
            <person name="He X."/>
            <person name="Wang R."/>
            <person name="Wang Y."/>
            <person name="Chen J."/>
            <person name="Wang L."/>
            <person name="Yu S."/>
            <person name="Wang B."/>
            <person name="Wei J."/>
            <person name="Song S."/>
            <person name="Lu X."/>
            <person name="Gao Z."/>
            <person name="Gu W."/>
            <person name="Deng X."/>
            <person name="Ma D."/>
            <person name="Wang S."/>
            <person name="Liang W."/>
            <person name="Fang L."/>
            <person name="Cai C."/>
            <person name="Zhu X."/>
            <person name="Zhou B."/>
            <person name="Zhang Y."/>
            <person name="Chen Z."/>
            <person name="Xu S."/>
            <person name="Zhu R."/>
            <person name="Wang S."/>
            <person name="Zhang T."/>
            <person name="Zhao G."/>
        </authorList>
    </citation>
    <scope>NUCLEOTIDE SEQUENCE [LARGE SCALE GENOMIC DNA]</scope>
    <source>
        <strain evidence="3">cv. Xinhai21</strain>
        <tissue evidence="2">Leaf</tissue>
    </source>
</reference>
<feature type="domain" description="F-box associated beta-propeller type 3" evidence="1">
    <location>
        <begin position="203"/>
        <end position="390"/>
    </location>
</feature>
<dbReference type="Pfam" id="PF08268">
    <property type="entry name" value="FBA_3"/>
    <property type="match status" value="1"/>
</dbReference>
<dbReference type="NCBIfam" id="TIGR01640">
    <property type="entry name" value="F_box_assoc_1"/>
    <property type="match status" value="1"/>
</dbReference>
<dbReference type="PANTHER" id="PTHR31672">
    <property type="entry name" value="BNACNNG10540D PROTEIN"/>
    <property type="match status" value="1"/>
</dbReference>
<dbReference type="PANTHER" id="PTHR31672:SF13">
    <property type="entry name" value="F-BOX PROTEIN CPR30-LIKE"/>
    <property type="match status" value="1"/>
</dbReference>
<evidence type="ECO:0000259" key="1">
    <source>
        <dbReference type="Pfam" id="PF08268"/>
    </source>
</evidence>
<name>A0A2P5Y280_GOSBA</name>
<protein>
    <recommendedName>
        <fullName evidence="1">F-box associated beta-propeller type 3 domain-containing protein</fullName>
    </recommendedName>
</protein>